<dbReference type="GeneID" id="17265705"/>
<dbReference type="Proteomes" id="UP000013827">
    <property type="component" value="Unassembled WGS sequence"/>
</dbReference>
<evidence type="ECO:0000256" key="1">
    <source>
        <dbReference type="SAM" id="MobiDB-lite"/>
    </source>
</evidence>
<dbReference type="AlphaFoldDB" id="A0A0D3J9H3"/>
<accession>A0A0D3J9H3</accession>
<name>A0A0D3J9H3_EMIH1</name>
<dbReference type="KEGG" id="ehx:EMIHUDRAFT_123942"/>
<dbReference type="EnsemblProtists" id="EOD20158">
    <property type="protein sequence ID" value="EOD20158"/>
    <property type="gene ID" value="EMIHUDRAFT_123942"/>
</dbReference>
<feature type="region of interest" description="Disordered" evidence="1">
    <location>
        <begin position="178"/>
        <end position="199"/>
    </location>
</feature>
<organism evidence="2 3">
    <name type="scientific">Emiliania huxleyi (strain CCMP1516)</name>
    <dbReference type="NCBI Taxonomy" id="280463"/>
    <lineage>
        <taxon>Eukaryota</taxon>
        <taxon>Haptista</taxon>
        <taxon>Haptophyta</taxon>
        <taxon>Prymnesiophyceae</taxon>
        <taxon>Isochrysidales</taxon>
        <taxon>Noelaerhabdaceae</taxon>
        <taxon>Emiliania</taxon>
    </lineage>
</organism>
<sequence>MFFDDKPKVNLRGKSSSSDRQLLLARAQRERDERQRQRALLRAALLLQSAARAHMALARAREAIRSEFDAAVDASLAQRVEPGVGGSLAAGFASLVRQLLFFHAAPLDDGRRTWLLGALVEALAAEAAAAPSSGLLRASLTPSLTASLVALCLQRLAAAAAGSAGSAASAGSVASSAAPAFGSAAPPATDSLPLELRAA</sequence>
<reference evidence="3" key="1">
    <citation type="journal article" date="2013" name="Nature">
        <title>Pan genome of the phytoplankton Emiliania underpins its global distribution.</title>
        <authorList>
            <person name="Read B.A."/>
            <person name="Kegel J."/>
            <person name="Klute M.J."/>
            <person name="Kuo A."/>
            <person name="Lefebvre S.C."/>
            <person name="Maumus F."/>
            <person name="Mayer C."/>
            <person name="Miller J."/>
            <person name="Monier A."/>
            <person name="Salamov A."/>
            <person name="Young J."/>
            <person name="Aguilar M."/>
            <person name="Claverie J.M."/>
            <person name="Frickenhaus S."/>
            <person name="Gonzalez K."/>
            <person name="Herman E.K."/>
            <person name="Lin Y.C."/>
            <person name="Napier J."/>
            <person name="Ogata H."/>
            <person name="Sarno A.F."/>
            <person name="Shmutz J."/>
            <person name="Schroeder D."/>
            <person name="de Vargas C."/>
            <person name="Verret F."/>
            <person name="von Dassow P."/>
            <person name="Valentin K."/>
            <person name="Van de Peer Y."/>
            <person name="Wheeler G."/>
            <person name="Dacks J.B."/>
            <person name="Delwiche C.F."/>
            <person name="Dyhrman S.T."/>
            <person name="Glockner G."/>
            <person name="John U."/>
            <person name="Richards T."/>
            <person name="Worden A.Z."/>
            <person name="Zhang X."/>
            <person name="Grigoriev I.V."/>
            <person name="Allen A.E."/>
            <person name="Bidle K."/>
            <person name="Borodovsky M."/>
            <person name="Bowler C."/>
            <person name="Brownlee C."/>
            <person name="Cock J.M."/>
            <person name="Elias M."/>
            <person name="Gladyshev V.N."/>
            <person name="Groth M."/>
            <person name="Guda C."/>
            <person name="Hadaegh A."/>
            <person name="Iglesias-Rodriguez M.D."/>
            <person name="Jenkins J."/>
            <person name="Jones B.M."/>
            <person name="Lawson T."/>
            <person name="Leese F."/>
            <person name="Lindquist E."/>
            <person name="Lobanov A."/>
            <person name="Lomsadze A."/>
            <person name="Malik S.B."/>
            <person name="Marsh M.E."/>
            <person name="Mackinder L."/>
            <person name="Mock T."/>
            <person name="Mueller-Roeber B."/>
            <person name="Pagarete A."/>
            <person name="Parker M."/>
            <person name="Probert I."/>
            <person name="Quesneville H."/>
            <person name="Raines C."/>
            <person name="Rensing S.A."/>
            <person name="Riano-Pachon D.M."/>
            <person name="Richier S."/>
            <person name="Rokitta S."/>
            <person name="Shiraiwa Y."/>
            <person name="Soanes D.M."/>
            <person name="van der Giezen M."/>
            <person name="Wahlund T.M."/>
            <person name="Williams B."/>
            <person name="Wilson W."/>
            <person name="Wolfe G."/>
            <person name="Wurch L.L."/>
        </authorList>
    </citation>
    <scope>NUCLEOTIDE SEQUENCE</scope>
</reference>
<dbReference type="STRING" id="2903.R1CBR9"/>
<dbReference type="PaxDb" id="2903-EOD20158"/>
<proteinExistence type="predicted"/>
<protein>
    <submittedName>
        <fullName evidence="2">Uncharacterized protein</fullName>
    </submittedName>
</protein>
<evidence type="ECO:0000313" key="3">
    <source>
        <dbReference type="Proteomes" id="UP000013827"/>
    </source>
</evidence>
<feature type="compositionally biased region" description="Low complexity" evidence="1">
    <location>
        <begin position="178"/>
        <end position="188"/>
    </location>
</feature>
<keyword evidence="3" id="KW-1185">Reference proteome</keyword>
<dbReference type="HOGENOM" id="CLU_1375405_0_0_1"/>
<evidence type="ECO:0000313" key="2">
    <source>
        <dbReference type="EnsemblProtists" id="EOD20158"/>
    </source>
</evidence>
<dbReference type="RefSeq" id="XP_005772587.1">
    <property type="nucleotide sequence ID" value="XM_005772530.1"/>
</dbReference>
<reference evidence="2" key="2">
    <citation type="submission" date="2024-10" db="UniProtKB">
        <authorList>
            <consortium name="EnsemblProtists"/>
        </authorList>
    </citation>
    <scope>IDENTIFICATION</scope>
</reference>